<dbReference type="NCBIfam" id="TIGR01258">
    <property type="entry name" value="pgm_1"/>
    <property type="match status" value="1"/>
</dbReference>
<comment type="similarity">
    <text evidence="2 5">Belongs to the phosphoglycerate mutase family. BPG-dependent PGAM subfamily.</text>
</comment>
<dbReference type="PANTHER" id="PTHR11931">
    <property type="entry name" value="PHOSPHOGLYCERATE MUTASE"/>
    <property type="match status" value="1"/>
</dbReference>
<evidence type="ECO:0000256" key="4">
    <source>
        <dbReference type="ARBA" id="ARBA00023235"/>
    </source>
</evidence>
<evidence type="ECO:0000256" key="2">
    <source>
        <dbReference type="ARBA" id="ARBA00006717"/>
    </source>
</evidence>
<comment type="catalytic activity">
    <reaction evidence="1 5">
        <text>(2R)-3-phospho-glyceroyl phosphate = (2R)-2,3-bisphosphoglycerate + H(+)</text>
        <dbReference type="Rhea" id="RHEA:17765"/>
        <dbReference type="ChEBI" id="CHEBI:15378"/>
        <dbReference type="ChEBI" id="CHEBI:57604"/>
        <dbReference type="ChEBI" id="CHEBI:58248"/>
        <dbReference type="EC" id="5.4.2.4"/>
    </reaction>
</comment>
<gene>
    <name evidence="6" type="ORF">H4Q32_004745</name>
</gene>
<dbReference type="Gene3D" id="3.40.50.1240">
    <property type="entry name" value="Phosphoglycerate mutase-like"/>
    <property type="match status" value="1"/>
</dbReference>
<evidence type="ECO:0000256" key="3">
    <source>
        <dbReference type="ARBA" id="ARBA00023152"/>
    </source>
</evidence>
<keyword evidence="4 5" id="KW-0413">Isomerase</keyword>
<dbReference type="SUPFAM" id="SSF53254">
    <property type="entry name" value="Phosphoglycerate mutase-like"/>
    <property type="match status" value="1"/>
</dbReference>
<dbReference type="PROSITE" id="PS00175">
    <property type="entry name" value="PG_MUTASE"/>
    <property type="match status" value="1"/>
</dbReference>
<name>A0ABQ8MZG6_LABRO</name>
<dbReference type="EC" id="5.4.2.11" evidence="5"/>
<dbReference type="InterPro" id="IPR029033">
    <property type="entry name" value="His_PPase_superfam"/>
</dbReference>
<evidence type="ECO:0000256" key="5">
    <source>
        <dbReference type="RuleBase" id="RU004511"/>
    </source>
</evidence>
<organism evidence="6 7">
    <name type="scientific">Labeo rohita</name>
    <name type="common">Indian major carp</name>
    <name type="synonym">Cyprinus rohita</name>
    <dbReference type="NCBI Taxonomy" id="84645"/>
    <lineage>
        <taxon>Eukaryota</taxon>
        <taxon>Metazoa</taxon>
        <taxon>Chordata</taxon>
        <taxon>Craniata</taxon>
        <taxon>Vertebrata</taxon>
        <taxon>Euteleostomi</taxon>
        <taxon>Actinopterygii</taxon>
        <taxon>Neopterygii</taxon>
        <taxon>Teleostei</taxon>
        <taxon>Ostariophysi</taxon>
        <taxon>Cypriniformes</taxon>
        <taxon>Cyprinidae</taxon>
        <taxon>Labeoninae</taxon>
        <taxon>Labeonini</taxon>
        <taxon>Labeo</taxon>
    </lineage>
</organism>
<dbReference type="EC" id="5.4.2.4" evidence="5"/>
<proteinExistence type="inferred from homology"/>
<evidence type="ECO:0000313" key="6">
    <source>
        <dbReference type="EMBL" id="KAI2668100.1"/>
    </source>
</evidence>
<protein>
    <recommendedName>
        <fullName evidence="5">Phosphoglycerate mutase</fullName>
        <ecNumber evidence="5">5.4.2.11</ecNumber>
        <ecNumber evidence="5">5.4.2.4</ecNumber>
    </recommendedName>
</protein>
<dbReference type="NCBIfam" id="NF010713">
    <property type="entry name" value="PRK14115.1"/>
    <property type="match status" value="1"/>
</dbReference>
<keyword evidence="3 5" id="KW-0324">Glycolysis</keyword>
<dbReference type="InterPro" id="IPR001345">
    <property type="entry name" value="PG/BPGM_mutase_AS"/>
</dbReference>
<accession>A0ABQ8MZG6</accession>
<reference evidence="6 7" key="1">
    <citation type="submission" date="2022-01" db="EMBL/GenBank/DDBJ databases">
        <title>A high-quality chromosome-level genome assembly of rohu carp, Labeo rohita.</title>
        <authorList>
            <person name="Arick M.A. II"/>
            <person name="Hsu C.-Y."/>
            <person name="Magbanua Z."/>
            <person name="Pechanova O."/>
            <person name="Grover C."/>
            <person name="Miller E."/>
            <person name="Thrash A."/>
            <person name="Ezzel L."/>
            <person name="Alam S."/>
            <person name="Benzie J."/>
            <person name="Hamilton M."/>
            <person name="Karsi A."/>
            <person name="Lawrence M.L."/>
            <person name="Peterson D.G."/>
        </authorList>
    </citation>
    <scope>NUCLEOTIDE SEQUENCE [LARGE SCALE GENOMIC DNA]</scope>
    <source>
        <strain evidence="7">BAU-BD-2019</strain>
        <tissue evidence="6">Blood</tissue>
    </source>
</reference>
<sequence length="339" mass="38448">MINRHSRSRSDVVDARALPPDWSRTSGSVSSRCPPLRASTSKTIGAIFPFTVPASLIRLPGPHLLRYSRTFPLRFRAFKACRSCDMAAYRLVLIRHGESCWNQENRFCGWFDADLSETGEEEAKRGGQALKDAGYEFDICYTSVLKRAIRTLWLVLDSIDQMWLPVHRTWRLNERHYGGLTGLNKAETAAKHGEAQVKIWRRSYDIPPPPMDPDHDFYTAISKDRRYGDLTEDQLPSCESLKDTIARALPFWNEEIVPQIKEGKRVLIAAHGNSLRGIVKHLEGMSEEAIMELNLPTGIPILYELDKNLKPVKPMQFLGDEETVRKAMEAVAAQGKAKK</sequence>
<dbReference type="HAMAP" id="MF_01039">
    <property type="entry name" value="PGAM_GpmA"/>
    <property type="match status" value="1"/>
</dbReference>
<dbReference type="InterPro" id="IPR005952">
    <property type="entry name" value="Phosphogly_mut1"/>
</dbReference>
<evidence type="ECO:0000256" key="1">
    <source>
        <dbReference type="ARBA" id="ARBA00000505"/>
    </source>
</evidence>
<dbReference type="InterPro" id="IPR013078">
    <property type="entry name" value="His_Pase_superF_clade-1"/>
</dbReference>
<comment type="caution">
    <text evidence="6">The sequence shown here is derived from an EMBL/GenBank/DDBJ whole genome shotgun (WGS) entry which is preliminary data.</text>
</comment>
<dbReference type="SMART" id="SM00855">
    <property type="entry name" value="PGAM"/>
    <property type="match status" value="1"/>
</dbReference>
<dbReference type="EMBL" id="JACTAM010000001">
    <property type="protein sequence ID" value="KAI2668100.1"/>
    <property type="molecule type" value="Genomic_DNA"/>
</dbReference>
<keyword evidence="7" id="KW-1185">Reference proteome</keyword>
<dbReference type="Proteomes" id="UP000830375">
    <property type="component" value="Unassembled WGS sequence"/>
</dbReference>
<comment type="catalytic activity">
    <reaction evidence="5">
        <text>(2R)-2-phosphoglycerate = (2R)-3-phosphoglycerate</text>
        <dbReference type="Rhea" id="RHEA:15901"/>
        <dbReference type="ChEBI" id="CHEBI:58272"/>
        <dbReference type="ChEBI" id="CHEBI:58289"/>
        <dbReference type="EC" id="5.4.2.11"/>
    </reaction>
</comment>
<dbReference type="Pfam" id="PF00300">
    <property type="entry name" value="His_Phos_1"/>
    <property type="match status" value="2"/>
</dbReference>
<dbReference type="CDD" id="cd07067">
    <property type="entry name" value="HP_PGM_like"/>
    <property type="match status" value="1"/>
</dbReference>
<evidence type="ECO:0000313" key="7">
    <source>
        <dbReference type="Proteomes" id="UP000830375"/>
    </source>
</evidence>